<proteinExistence type="predicted"/>
<dbReference type="EMBL" id="MU394297">
    <property type="protein sequence ID" value="KAI6089121.1"/>
    <property type="molecule type" value="Genomic_DNA"/>
</dbReference>
<accession>A0ACC0D9B9</accession>
<name>A0ACC0D9B9_9PEZI</name>
<dbReference type="Proteomes" id="UP001497680">
    <property type="component" value="Unassembled WGS sequence"/>
</dbReference>
<evidence type="ECO:0000313" key="2">
    <source>
        <dbReference type="Proteomes" id="UP001497680"/>
    </source>
</evidence>
<keyword evidence="2" id="KW-1185">Reference proteome</keyword>
<protein>
    <submittedName>
        <fullName evidence="1">HET-domain-containing protein</fullName>
    </submittedName>
</protein>
<gene>
    <name evidence="1" type="ORF">F4821DRAFT_268541</name>
</gene>
<organism evidence="1 2">
    <name type="scientific">Hypoxylon rubiginosum</name>
    <dbReference type="NCBI Taxonomy" id="110542"/>
    <lineage>
        <taxon>Eukaryota</taxon>
        <taxon>Fungi</taxon>
        <taxon>Dikarya</taxon>
        <taxon>Ascomycota</taxon>
        <taxon>Pezizomycotina</taxon>
        <taxon>Sordariomycetes</taxon>
        <taxon>Xylariomycetidae</taxon>
        <taxon>Xylariales</taxon>
        <taxon>Hypoxylaceae</taxon>
        <taxon>Hypoxylon</taxon>
    </lineage>
</organism>
<evidence type="ECO:0000313" key="1">
    <source>
        <dbReference type="EMBL" id="KAI6089121.1"/>
    </source>
</evidence>
<sequence length="609" mass="69105">MRLINVNTFELHEFYGNDIPKYGILSHTWGEDEVSLQDLQAGKGLDKNKAGYRKIVLACKQAKKDEMDWAWVDTCCIDKTSSAELSEAINSMYRWYKESGACYAYLSDVGDEFPYVVSFVVPKTKPSRWFTRAWTLQELVAPRRLIFYNREWVEIGHRSNEKIAAAVSKVTRIPQEAAHRSSTRLEDRAYSLIGLFDINMPLLYGEGEKAFGRLHPRAWTLESVFARSPDDFSESGNIRGNLLDSGTPSTMTNRGLEIRLSLMPRNYDLRSHLYPGNSSCYTYDAALNASFLSAGYALTRLSIVLVRTPQISERHSQSANRYARLATPTLGRTSINGAYMKEILSAVKSRAELIYIHKTLFNWEHDRFGAGGIHLQNIPISPELCRLLPVSHEALNYGFVVQNVRFSGLGKEIDSTDSMDAKLIGDKMKWSPIYGCIVFSEQFGETSRVRYRPNFSQLVAPPQFVVFGIESSASRKKYRILIAWDERYIHFSVREGQFSPEKYRLDYARARSDQGANAEEMPDLRVALLDPSVEGTHEGNYRNMYGVIATTHTIIADYDIEFVLEREGPDTAVGEAAGNRIHFLIRTSSRKIPDTKPKKSLASLLRVVR</sequence>
<comment type="caution">
    <text evidence="1">The sequence shown here is derived from an EMBL/GenBank/DDBJ whole genome shotgun (WGS) entry which is preliminary data.</text>
</comment>
<reference evidence="1 2" key="1">
    <citation type="journal article" date="2022" name="New Phytol.">
        <title>Ecological generalism drives hyperdiversity of secondary metabolite gene clusters in xylarialean endophytes.</title>
        <authorList>
            <person name="Franco M.E.E."/>
            <person name="Wisecaver J.H."/>
            <person name="Arnold A.E."/>
            <person name="Ju Y.M."/>
            <person name="Slot J.C."/>
            <person name="Ahrendt S."/>
            <person name="Moore L.P."/>
            <person name="Eastman K.E."/>
            <person name="Scott K."/>
            <person name="Konkel Z."/>
            <person name="Mondo S.J."/>
            <person name="Kuo A."/>
            <person name="Hayes R.D."/>
            <person name="Haridas S."/>
            <person name="Andreopoulos B."/>
            <person name="Riley R."/>
            <person name="LaButti K."/>
            <person name="Pangilinan J."/>
            <person name="Lipzen A."/>
            <person name="Amirebrahimi M."/>
            <person name="Yan J."/>
            <person name="Adam C."/>
            <person name="Keymanesh K."/>
            <person name="Ng V."/>
            <person name="Louie K."/>
            <person name="Northen T."/>
            <person name="Drula E."/>
            <person name="Henrissat B."/>
            <person name="Hsieh H.M."/>
            <person name="Youens-Clark K."/>
            <person name="Lutzoni F."/>
            <person name="Miadlikowska J."/>
            <person name="Eastwood D.C."/>
            <person name="Hamelin R.C."/>
            <person name="Grigoriev I.V."/>
            <person name="U'Ren J.M."/>
        </authorList>
    </citation>
    <scope>NUCLEOTIDE SEQUENCE [LARGE SCALE GENOMIC DNA]</scope>
    <source>
        <strain evidence="1 2">ER1909</strain>
    </source>
</reference>